<proteinExistence type="predicted"/>
<dbReference type="EMBL" id="JBBYHV010000002">
    <property type="protein sequence ID" value="MEL1251906.1"/>
    <property type="molecule type" value="Genomic_DNA"/>
</dbReference>
<gene>
    <name evidence="1" type="ORF">AAEO60_14610</name>
</gene>
<accession>A0ABU9II94</accession>
<evidence type="ECO:0000313" key="1">
    <source>
        <dbReference type="EMBL" id="MEL1251906.1"/>
    </source>
</evidence>
<protein>
    <submittedName>
        <fullName evidence="1">Uncharacterized protein</fullName>
    </submittedName>
</protein>
<sequence>MEHLAASGAGTWLGGNIEDQQQVRMPCDEGFRSVSAPEDSEIFLATFDVLKASVRDVPSDLAFAWPSSASIRKLCDDLTKYACRVEIIDQQTLLDQLDDRSSKIAEAWEDYNRDWRGPVSAIANRHVDALLAAVLEDYVRSSVDPADQGRDWVKAGSRIVTNLTAYLRRKGRSAPAPVKWSQLYARISSGVAHWHRSQGPLPADAPPAEKLERLEQQLRWADANGRLAEALRLLGQIEPDDWQAG</sequence>
<keyword evidence="2" id="KW-1185">Reference proteome</keyword>
<name>A0ABU9II94_9SPHN</name>
<dbReference type="Proteomes" id="UP001497045">
    <property type="component" value="Unassembled WGS sequence"/>
</dbReference>
<comment type="caution">
    <text evidence="1">The sequence shown here is derived from an EMBL/GenBank/DDBJ whole genome shotgun (WGS) entry which is preliminary data.</text>
</comment>
<organism evidence="1 2">
    <name type="scientific">Aurantiacibacter gilvus</name>
    <dbReference type="NCBI Taxonomy" id="3139141"/>
    <lineage>
        <taxon>Bacteria</taxon>
        <taxon>Pseudomonadati</taxon>
        <taxon>Pseudomonadota</taxon>
        <taxon>Alphaproteobacteria</taxon>
        <taxon>Sphingomonadales</taxon>
        <taxon>Erythrobacteraceae</taxon>
        <taxon>Aurantiacibacter</taxon>
    </lineage>
</organism>
<evidence type="ECO:0000313" key="2">
    <source>
        <dbReference type="Proteomes" id="UP001497045"/>
    </source>
</evidence>
<reference evidence="1 2" key="1">
    <citation type="submission" date="2024-04" db="EMBL/GenBank/DDBJ databases">
        <title>Aurantiacibacter sp. DGU6 16S ribosomal RNA gene Genome sequencing and assembly.</title>
        <authorList>
            <person name="Park S."/>
        </authorList>
    </citation>
    <scope>NUCLEOTIDE SEQUENCE [LARGE SCALE GENOMIC DNA]</scope>
    <source>
        <strain evidence="1 2">DGU6</strain>
    </source>
</reference>
<dbReference type="RefSeq" id="WP_341674447.1">
    <property type="nucleotide sequence ID" value="NZ_JBBYHV010000002.1"/>
</dbReference>